<gene>
    <name evidence="11" type="ORF">CLCR_09558</name>
</gene>
<keyword evidence="5" id="KW-0804">Transcription</keyword>
<reference evidence="12" key="1">
    <citation type="submission" date="2015-07" db="EMBL/GenBank/DDBJ databases">
        <authorList>
            <person name="Teixeira M.M."/>
            <person name="Souza R.C."/>
            <person name="Almeida L.G."/>
            <person name="Vicente V.A."/>
            <person name="de Hoog S."/>
            <person name="Bocca A.L."/>
            <person name="de Almeida S.R."/>
            <person name="Vasconcelos A.T."/>
            <person name="Felipe M.S."/>
        </authorList>
    </citation>
    <scope>NUCLEOTIDE SEQUENCE [LARGE SCALE GENOMIC DNA]</scope>
    <source>
        <strain evidence="12">KSF</strain>
    </source>
</reference>
<accession>A0A1C1CYH8</accession>
<evidence type="ECO:0000256" key="3">
    <source>
        <dbReference type="ARBA" id="ARBA00023015"/>
    </source>
</evidence>
<dbReference type="CDD" id="cd00067">
    <property type="entry name" value="GAL4"/>
    <property type="match status" value="1"/>
</dbReference>
<dbReference type="SUPFAM" id="SSF57701">
    <property type="entry name" value="Zn2/Cys6 DNA-binding domain"/>
    <property type="match status" value="1"/>
</dbReference>
<dbReference type="VEuPathDB" id="FungiDB:CLCR_09558"/>
<dbReference type="eggNOG" id="KOG1721">
    <property type="taxonomic scope" value="Eukaryota"/>
</dbReference>
<dbReference type="GO" id="GO:0003677">
    <property type="term" value="F:DNA binding"/>
    <property type="evidence" value="ECO:0007669"/>
    <property type="project" value="UniProtKB-KW"/>
</dbReference>
<feature type="region of interest" description="Disordered" evidence="8">
    <location>
        <begin position="103"/>
        <end position="124"/>
    </location>
</feature>
<keyword evidence="7" id="KW-0863">Zinc-finger</keyword>
<evidence type="ECO:0000256" key="2">
    <source>
        <dbReference type="ARBA" id="ARBA00022833"/>
    </source>
</evidence>
<feature type="domain" description="C2H2-type" evidence="10">
    <location>
        <begin position="31"/>
        <end position="58"/>
    </location>
</feature>
<comment type="caution">
    <text evidence="11">The sequence shown here is derived from an EMBL/GenBank/DDBJ whole genome shotgun (WGS) entry which is preliminary data.</text>
</comment>
<dbReference type="CDD" id="cd12148">
    <property type="entry name" value="fungal_TF_MHR"/>
    <property type="match status" value="1"/>
</dbReference>
<evidence type="ECO:0000313" key="12">
    <source>
        <dbReference type="Proteomes" id="UP000094526"/>
    </source>
</evidence>
<evidence type="ECO:0000256" key="7">
    <source>
        <dbReference type="PROSITE-ProRule" id="PRU00042"/>
    </source>
</evidence>
<dbReference type="OrthoDB" id="654211at2759"/>
<dbReference type="PROSITE" id="PS00028">
    <property type="entry name" value="ZINC_FINGER_C2H2_1"/>
    <property type="match status" value="2"/>
</dbReference>
<dbReference type="InterPro" id="IPR036236">
    <property type="entry name" value="Znf_C2H2_sf"/>
</dbReference>
<dbReference type="PROSITE" id="PS50157">
    <property type="entry name" value="ZINC_FINGER_C2H2_2"/>
    <property type="match status" value="2"/>
</dbReference>
<feature type="domain" description="C2H2-type" evidence="10">
    <location>
        <begin position="4"/>
        <end position="31"/>
    </location>
</feature>
<keyword evidence="6" id="KW-0539">Nucleus</keyword>
<dbReference type="InterPro" id="IPR001138">
    <property type="entry name" value="Zn2Cys6_DnaBD"/>
</dbReference>
<feature type="compositionally biased region" description="Low complexity" evidence="8">
    <location>
        <begin position="827"/>
        <end position="836"/>
    </location>
</feature>
<dbReference type="PANTHER" id="PTHR47660:SF7">
    <property type="entry name" value="TRANSCRIPTION FACTOR WITH C2H2 AND ZN(2)-CYS(6) DNA BINDING DOMAIN (EUROFUNG)"/>
    <property type="match status" value="1"/>
</dbReference>
<feature type="domain" description="Zn(2)-C6 fungal-type" evidence="9">
    <location>
        <begin position="67"/>
        <end position="96"/>
    </location>
</feature>
<protein>
    <submittedName>
        <fullName evidence="11">Putative C2H2 transcription factor</fullName>
    </submittedName>
</protein>
<dbReference type="Pfam" id="PF00172">
    <property type="entry name" value="Zn_clus"/>
    <property type="match status" value="1"/>
</dbReference>
<dbReference type="SMART" id="SM00355">
    <property type="entry name" value="ZnF_C2H2"/>
    <property type="match status" value="2"/>
</dbReference>
<dbReference type="SMART" id="SM00066">
    <property type="entry name" value="GAL4"/>
    <property type="match status" value="1"/>
</dbReference>
<keyword evidence="4" id="KW-0238">DNA-binding</keyword>
<dbReference type="InterPro" id="IPR036864">
    <property type="entry name" value="Zn2-C6_fun-type_DNA-bd_sf"/>
</dbReference>
<evidence type="ECO:0000313" key="11">
    <source>
        <dbReference type="EMBL" id="OCT53597.1"/>
    </source>
</evidence>
<feature type="region of interest" description="Disordered" evidence="8">
    <location>
        <begin position="810"/>
        <end position="836"/>
    </location>
</feature>
<dbReference type="Gene3D" id="4.10.240.10">
    <property type="entry name" value="Zn(2)-C6 fungal-type DNA-binding domain"/>
    <property type="match status" value="1"/>
</dbReference>
<dbReference type="Proteomes" id="UP000094526">
    <property type="component" value="Unassembled WGS sequence"/>
</dbReference>
<dbReference type="GO" id="GO:0000981">
    <property type="term" value="F:DNA-binding transcription factor activity, RNA polymerase II-specific"/>
    <property type="evidence" value="ECO:0007669"/>
    <property type="project" value="InterPro"/>
</dbReference>
<dbReference type="AlphaFoldDB" id="A0A1C1CYH8"/>
<evidence type="ECO:0000256" key="6">
    <source>
        <dbReference type="ARBA" id="ARBA00023242"/>
    </source>
</evidence>
<keyword evidence="3" id="KW-0805">Transcription regulation</keyword>
<evidence type="ECO:0000256" key="4">
    <source>
        <dbReference type="ARBA" id="ARBA00023125"/>
    </source>
</evidence>
<proteinExistence type="predicted"/>
<evidence type="ECO:0000259" key="10">
    <source>
        <dbReference type="PROSITE" id="PS50157"/>
    </source>
</evidence>
<evidence type="ECO:0000259" key="9">
    <source>
        <dbReference type="PROSITE" id="PS50048"/>
    </source>
</evidence>
<dbReference type="Gene3D" id="3.30.160.60">
    <property type="entry name" value="Classic Zinc Finger"/>
    <property type="match status" value="1"/>
</dbReference>
<evidence type="ECO:0000256" key="5">
    <source>
        <dbReference type="ARBA" id="ARBA00023163"/>
    </source>
</evidence>
<evidence type="ECO:0000256" key="1">
    <source>
        <dbReference type="ARBA" id="ARBA00022723"/>
    </source>
</evidence>
<organism evidence="11 12">
    <name type="scientific">Cladophialophora carrionii</name>
    <dbReference type="NCBI Taxonomy" id="86049"/>
    <lineage>
        <taxon>Eukaryota</taxon>
        <taxon>Fungi</taxon>
        <taxon>Dikarya</taxon>
        <taxon>Ascomycota</taxon>
        <taxon>Pezizomycotina</taxon>
        <taxon>Eurotiomycetes</taxon>
        <taxon>Chaetothyriomycetidae</taxon>
        <taxon>Chaetothyriales</taxon>
        <taxon>Herpotrichiellaceae</taxon>
        <taxon>Cladophialophora</taxon>
    </lineage>
</organism>
<name>A0A1C1CYH8_9EURO</name>
<dbReference type="Pfam" id="PF04082">
    <property type="entry name" value="Fungal_trans"/>
    <property type="match status" value="1"/>
</dbReference>
<dbReference type="PROSITE" id="PS00463">
    <property type="entry name" value="ZN2_CY6_FUNGAL_1"/>
    <property type="match status" value="1"/>
</dbReference>
<dbReference type="Pfam" id="PF00096">
    <property type="entry name" value="zf-C2H2"/>
    <property type="match status" value="2"/>
</dbReference>
<dbReference type="InterPro" id="IPR007219">
    <property type="entry name" value="XnlR_reg_dom"/>
</dbReference>
<dbReference type="SUPFAM" id="SSF57667">
    <property type="entry name" value="beta-beta-alpha zinc fingers"/>
    <property type="match status" value="1"/>
</dbReference>
<keyword evidence="1" id="KW-0479">Metal-binding</keyword>
<dbReference type="VEuPathDB" id="FungiDB:G647_00554"/>
<dbReference type="PANTHER" id="PTHR47660">
    <property type="entry name" value="TRANSCRIPTION FACTOR WITH C2H2 AND ZN(2)-CYS(6) DNA BINDING DOMAIN (EUROFUNG)-RELATED-RELATED"/>
    <property type="match status" value="1"/>
</dbReference>
<dbReference type="InterPro" id="IPR013087">
    <property type="entry name" value="Znf_C2H2_type"/>
</dbReference>
<keyword evidence="12" id="KW-1185">Reference proteome</keyword>
<dbReference type="GO" id="GO:0006351">
    <property type="term" value="P:DNA-templated transcription"/>
    <property type="evidence" value="ECO:0007669"/>
    <property type="project" value="InterPro"/>
</dbReference>
<keyword evidence="2" id="KW-0862">Zinc</keyword>
<dbReference type="GO" id="GO:0008270">
    <property type="term" value="F:zinc ion binding"/>
    <property type="evidence" value="ECO:0007669"/>
    <property type="project" value="UniProtKB-KW"/>
</dbReference>
<dbReference type="EMBL" id="LGRB01000008">
    <property type="protein sequence ID" value="OCT53597.1"/>
    <property type="molecule type" value="Genomic_DNA"/>
</dbReference>
<dbReference type="STRING" id="86049.A0A1C1CYH8"/>
<sequence length="934" mass="104129">MKDHQCSLCNKTFGRQEHLRRHEQSHQDPRFRCDKCSKAFHRKDGLDKHEQTHRSNGASLLQRGERACSTCALMKSRCTGTLPCARCGAKNLQCVYPTNNSRSVPSNPLGLQEQHGYDGRDSSSPLALQRRMEGEPHDFSGFAPVSAQAQYDRLANPPPHAPSAPHYLDAGTLGLQPSYGIQDAALYGSVGENATTPVANWTTKALSTINWLQADMTSFSDDDLNNLFGFLSSDFSFSPSIDLVSPAQQHDVETPANGLLSNIVAQQNPPQVVDRVNFQQTSPNPDSSDVVDKPTVESGEYYVDGDAGRLPRSKRRKIGSRPRFLEHVEDLEFSLEYHFPITPCPDSRLTLSDGVHDMLCTLHRQLCLETTLFKPFLPSEFPTRPALEGLLYNYFSQFDPTMPFLHFPTFKVESSPCVLLLAMMALGSCFVDSDETEIFTLSMHELVRRYLIVRNERKDWSPDNPQTLAQVHLLHAVGAGYTQVEGLHASALSSLYQATKFCRDSWAPQERANDSGRRHDNALPEWIAWVRNEEVIRTGFCIWMLDCMWAFHFQQPPHLSLDHVTAVQLPCPESAWSAKDVASWNQLAASGITGTPTLLEALRNLYIDKRHLPNLGEFSRILLIHGLIHRTREVEATVTQSLSKLEPSAQKQASHDIEPRSPVWPPSVPLFNRWRNSACDCLDILHWRANETIGAACGMEHPTVLHLHLARVILLAPMRDIILFSHHLIRSSKDAIRLFPCVSSAEAEEHCRLIQRWALQDQYKARLAAIHAGVLFWHVRLYSVNGFYEPTAVAFAALLLWALGAFSTKKPVQSRKPGPRARSGGTSLLSEPSSPSPDVCDIILIDRPTDDELVQQFVRQGDNMHANLTGVGDLFGPKGPRKVLAEGQKLLGTLRGWRGLTGYWIGVLSRLEKATAKFGVDSNPAGAEVTAPAV</sequence>
<dbReference type="PROSITE" id="PS50048">
    <property type="entry name" value="ZN2_CY6_FUNGAL_2"/>
    <property type="match status" value="1"/>
</dbReference>
<evidence type="ECO:0000256" key="8">
    <source>
        <dbReference type="SAM" id="MobiDB-lite"/>
    </source>
</evidence>